<gene>
    <name evidence="7" type="ORF">E6K80_04675</name>
</gene>
<dbReference type="GO" id="GO:0006520">
    <property type="term" value="P:amino acid metabolic process"/>
    <property type="evidence" value="ECO:0007669"/>
    <property type="project" value="InterPro"/>
</dbReference>
<organism evidence="7 8">
    <name type="scientific">Eiseniibacteriota bacterium</name>
    <dbReference type="NCBI Taxonomy" id="2212470"/>
    <lineage>
        <taxon>Bacteria</taxon>
        <taxon>Candidatus Eiseniibacteriota</taxon>
    </lineage>
</organism>
<dbReference type="AlphaFoldDB" id="A0A538U758"/>
<proteinExistence type="inferred from homology"/>
<dbReference type="PANTHER" id="PTHR46383:SF1">
    <property type="entry name" value="ASPARTATE AMINOTRANSFERASE"/>
    <property type="match status" value="1"/>
</dbReference>
<accession>A0A538U758</accession>
<comment type="caution">
    <text evidence="7">The sequence shown here is derived from an EMBL/GenBank/DDBJ whole genome shotgun (WGS) entry which is preliminary data.</text>
</comment>
<feature type="domain" description="Aminotransferase class I/classII large" evidence="6">
    <location>
        <begin position="51"/>
        <end position="402"/>
    </location>
</feature>
<dbReference type="CDD" id="cd00609">
    <property type="entry name" value="AAT_like"/>
    <property type="match status" value="1"/>
</dbReference>
<dbReference type="EMBL" id="VBPA01000105">
    <property type="protein sequence ID" value="TMQ71732.1"/>
    <property type="molecule type" value="Genomic_DNA"/>
</dbReference>
<dbReference type="Proteomes" id="UP000319836">
    <property type="component" value="Unassembled WGS sequence"/>
</dbReference>
<keyword evidence="4 7" id="KW-0808">Transferase</keyword>
<reference evidence="7 8" key="1">
    <citation type="journal article" date="2019" name="Nat. Microbiol.">
        <title>Mediterranean grassland soil C-N compound turnover is dependent on rainfall and depth, and is mediated by genomically divergent microorganisms.</title>
        <authorList>
            <person name="Diamond S."/>
            <person name="Andeer P.F."/>
            <person name="Li Z."/>
            <person name="Crits-Christoph A."/>
            <person name="Burstein D."/>
            <person name="Anantharaman K."/>
            <person name="Lane K.R."/>
            <person name="Thomas B.C."/>
            <person name="Pan C."/>
            <person name="Northen T.R."/>
            <person name="Banfield J.F."/>
        </authorList>
    </citation>
    <scope>NUCLEOTIDE SEQUENCE [LARGE SCALE GENOMIC DNA]</scope>
    <source>
        <strain evidence="7">WS_10</strain>
    </source>
</reference>
<dbReference type="Gene3D" id="3.90.1150.10">
    <property type="entry name" value="Aspartate Aminotransferase, domain 1"/>
    <property type="match status" value="1"/>
</dbReference>
<dbReference type="InterPro" id="IPR050596">
    <property type="entry name" value="AspAT/PAT-like"/>
</dbReference>
<evidence type="ECO:0000256" key="1">
    <source>
        <dbReference type="ARBA" id="ARBA00001933"/>
    </source>
</evidence>
<dbReference type="GO" id="GO:0008483">
    <property type="term" value="F:transaminase activity"/>
    <property type="evidence" value="ECO:0007669"/>
    <property type="project" value="UniProtKB-KW"/>
</dbReference>
<evidence type="ECO:0000256" key="2">
    <source>
        <dbReference type="ARBA" id="ARBA00007441"/>
    </source>
</evidence>
<dbReference type="SUPFAM" id="SSF53383">
    <property type="entry name" value="PLP-dependent transferases"/>
    <property type="match status" value="1"/>
</dbReference>
<dbReference type="InterPro" id="IPR015421">
    <property type="entry name" value="PyrdxlP-dep_Trfase_major"/>
</dbReference>
<evidence type="ECO:0000256" key="4">
    <source>
        <dbReference type="ARBA" id="ARBA00022679"/>
    </source>
</evidence>
<comment type="cofactor">
    <cofactor evidence="1">
        <name>pyridoxal 5'-phosphate</name>
        <dbReference type="ChEBI" id="CHEBI:597326"/>
    </cofactor>
</comment>
<dbReference type="InterPro" id="IPR004839">
    <property type="entry name" value="Aminotransferase_I/II_large"/>
</dbReference>
<dbReference type="PANTHER" id="PTHR46383">
    <property type="entry name" value="ASPARTATE AMINOTRANSFERASE"/>
    <property type="match status" value="1"/>
</dbReference>
<sequence>MLQLGFAANRRGGPMTPLLADRPVLRMTSELGKVMAAARARELAGQTIHHLERGEPDFDTASHIVEALGQAARRGETHYPDQRGVGALREALVAKLARENDSRCEVDDVVVTNGGTHGLFLVFQSLLGPGDELLALSPHWMAIPKLVGFAHGASHRSLPVYLDLLEGRLDPQGFKARLEGALTSKTRGVYLNTPNNPTGAVLSREQLQALADVAVARDLWVVSDEAYEHLLFDDARHVSLASLPGMAERTVSVFTLSKSYAMTGWRVGYVVSPPALRAVMGPLLAFYTTHGVFPSVQHAALAAVTGPQAEVERMRRAYQDRRDLLLAGLEGAASVIVPRPRGAFYAFADVSALLQGRDVWALVDEWLGFGVAVLPGTAFGPEFGGHVRMSLATRREDVGEAASLVRQHVSATPVR</sequence>
<name>A0A538U758_UNCEI</name>
<evidence type="ECO:0000259" key="6">
    <source>
        <dbReference type="Pfam" id="PF00155"/>
    </source>
</evidence>
<dbReference type="Gene3D" id="3.40.640.10">
    <property type="entry name" value="Type I PLP-dependent aspartate aminotransferase-like (Major domain)"/>
    <property type="match status" value="1"/>
</dbReference>
<dbReference type="GO" id="GO:0030170">
    <property type="term" value="F:pyridoxal phosphate binding"/>
    <property type="evidence" value="ECO:0007669"/>
    <property type="project" value="InterPro"/>
</dbReference>
<evidence type="ECO:0000256" key="5">
    <source>
        <dbReference type="ARBA" id="ARBA00022898"/>
    </source>
</evidence>
<dbReference type="InterPro" id="IPR015422">
    <property type="entry name" value="PyrdxlP-dep_Trfase_small"/>
</dbReference>
<dbReference type="InterPro" id="IPR015424">
    <property type="entry name" value="PyrdxlP-dep_Trfase"/>
</dbReference>
<evidence type="ECO:0000256" key="3">
    <source>
        <dbReference type="ARBA" id="ARBA00022576"/>
    </source>
</evidence>
<comment type="similarity">
    <text evidence="2">Belongs to the class-I pyridoxal-phosphate-dependent aminotransferase family.</text>
</comment>
<keyword evidence="3 7" id="KW-0032">Aminotransferase</keyword>
<protein>
    <submittedName>
        <fullName evidence="7">Aminotransferase class I/II-fold pyridoxal phosphate-dependent enzyme</fullName>
    </submittedName>
</protein>
<evidence type="ECO:0000313" key="8">
    <source>
        <dbReference type="Proteomes" id="UP000319836"/>
    </source>
</evidence>
<keyword evidence="5" id="KW-0663">Pyridoxal phosphate</keyword>
<dbReference type="Pfam" id="PF00155">
    <property type="entry name" value="Aminotran_1_2"/>
    <property type="match status" value="1"/>
</dbReference>
<evidence type="ECO:0000313" key="7">
    <source>
        <dbReference type="EMBL" id="TMQ71732.1"/>
    </source>
</evidence>